<gene>
    <name evidence="1" type="ORF">Airi02_079630</name>
</gene>
<protein>
    <submittedName>
        <fullName evidence="1">Uncharacterized protein</fullName>
    </submittedName>
</protein>
<dbReference type="AlphaFoldDB" id="A0A9W6S9W6"/>
<dbReference type="EMBL" id="BSTK01000015">
    <property type="protein sequence ID" value="GLY90034.1"/>
    <property type="molecule type" value="Genomic_DNA"/>
</dbReference>
<organism evidence="1 2">
    <name type="scientific">Actinoallomurus iriomotensis</name>
    <dbReference type="NCBI Taxonomy" id="478107"/>
    <lineage>
        <taxon>Bacteria</taxon>
        <taxon>Bacillati</taxon>
        <taxon>Actinomycetota</taxon>
        <taxon>Actinomycetes</taxon>
        <taxon>Streptosporangiales</taxon>
        <taxon>Thermomonosporaceae</taxon>
        <taxon>Actinoallomurus</taxon>
    </lineage>
</organism>
<proteinExistence type="predicted"/>
<reference evidence="1" key="1">
    <citation type="submission" date="2023-03" db="EMBL/GenBank/DDBJ databases">
        <title>Actinoallomurus iriomotensis NBRC 103684.</title>
        <authorList>
            <person name="Ichikawa N."/>
            <person name="Sato H."/>
            <person name="Tonouchi N."/>
        </authorList>
    </citation>
    <scope>NUCLEOTIDE SEQUENCE</scope>
    <source>
        <strain evidence="1">NBRC 103684</strain>
    </source>
</reference>
<evidence type="ECO:0000313" key="1">
    <source>
        <dbReference type="EMBL" id="GLY90034.1"/>
    </source>
</evidence>
<dbReference type="Proteomes" id="UP001165074">
    <property type="component" value="Unassembled WGS sequence"/>
</dbReference>
<name>A0A9W6S9W6_9ACTN</name>
<sequence>MNDGARGSLRRTATQWRNVVRRTGIPPSAIYAGAQAYRFAGVLVPARPGWSRYVAARAEQGLRR</sequence>
<accession>A0A9W6S9W6</accession>
<evidence type="ECO:0000313" key="2">
    <source>
        <dbReference type="Proteomes" id="UP001165074"/>
    </source>
</evidence>
<comment type="caution">
    <text evidence="1">The sequence shown here is derived from an EMBL/GenBank/DDBJ whole genome shotgun (WGS) entry which is preliminary data.</text>
</comment>
<keyword evidence="2" id="KW-1185">Reference proteome</keyword>